<evidence type="ECO:0000313" key="13">
    <source>
        <dbReference type="Proteomes" id="UP000297229"/>
    </source>
</evidence>
<evidence type="ECO:0000313" key="12">
    <source>
        <dbReference type="EMBL" id="TGO72423.1"/>
    </source>
</evidence>
<evidence type="ECO:0000256" key="4">
    <source>
        <dbReference type="ARBA" id="ARBA00022723"/>
    </source>
</evidence>
<dbReference type="PRINTS" id="PR00385">
    <property type="entry name" value="P450"/>
</dbReference>
<evidence type="ECO:0000256" key="9">
    <source>
        <dbReference type="PIRSR" id="PIRSR602402-1"/>
    </source>
</evidence>
<dbReference type="InterPro" id="IPR036396">
    <property type="entry name" value="Cyt_P450_sf"/>
</dbReference>
<dbReference type="CDD" id="cd11063">
    <property type="entry name" value="CYP52"/>
    <property type="match status" value="1"/>
</dbReference>
<keyword evidence="13" id="KW-1185">Reference proteome</keyword>
<keyword evidence="11" id="KW-0472">Membrane</keyword>
<dbReference type="PRINTS" id="PR01239">
    <property type="entry name" value="EP450IICYP52"/>
</dbReference>
<reference evidence="12 13" key="1">
    <citation type="submission" date="2017-12" db="EMBL/GenBank/DDBJ databases">
        <title>Comparative genomics of Botrytis spp.</title>
        <authorList>
            <person name="Valero-Jimenez C.A."/>
            <person name="Tapia P."/>
            <person name="Veloso J."/>
            <person name="Silva-Moreno E."/>
            <person name="Staats M."/>
            <person name="Valdes J.H."/>
            <person name="Van Kan J.A.L."/>
        </authorList>
    </citation>
    <scope>NUCLEOTIDE SEQUENCE [LARGE SCALE GENOMIC DNA]</scope>
    <source>
        <strain evidence="12 13">Be9601</strain>
    </source>
</reference>
<dbReference type="AlphaFoldDB" id="A0A4Z1JT35"/>
<keyword evidence="11" id="KW-0812">Transmembrane</keyword>
<dbReference type="InterPro" id="IPR001128">
    <property type="entry name" value="Cyt_P450"/>
</dbReference>
<protein>
    <recommendedName>
        <fullName evidence="14">Cytochrome P450 alkane hydroxylase</fullName>
    </recommendedName>
</protein>
<dbReference type="PRINTS" id="PR00464">
    <property type="entry name" value="EP450II"/>
</dbReference>
<dbReference type="GO" id="GO:0005506">
    <property type="term" value="F:iron ion binding"/>
    <property type="evidence" value="ECO:0007669"/>
    <property type="project" value="InterPro"/>
</dbReference>
<feature type="binding site" description="axial binding residue" evidence="9">
    <location>
        <position position="459"/>
    </location>
    <ligand>
        <name>heme</name>
        <dbReference type="ChEBI" id="CHEBI:30413"/>
    </ligand>
    <ligandPart>
        <name>Fe</name>
        <dbReference type="ChEBI" id="CHEBI:18248"/>
    </ligandPart>
</feature>
<evidence type="ECO:0000256" key="2">
    <source>
        <dbReference type="ARBA" id="ARBA00010617"/>
    </source>
</evidence>
<evidence type="ECO:0000256" key="5">
    <source>
        <dbReference type="ARBA" id="ARBA00023002"/>
    </source>
</evidence>
<dbReference type="PROSITE" id="PS00086">
    <property type="entry name" value="CYTOCHROME_P450"/>
    <property type="match status" value="1"/>
</dbReference>
<dbReference type="SUPFAM" id="SSF48264">
    <property type="entry name" value="Cytochrome P450"/>
    <property type="match status" value="1"/>
</dbReference>
<keyword evidence="7" id="KW-0843">Virulence</keyword>
<accession>A0A4Z1JT35</accession>
<dbReference type="InterPro" id="IPR017972">
    <property type="entry name" value="Cyt_P450_CS"/>
</dbReference>
<evidence type="ECO:0000256" key="6">
    <source>
        <dbReference type="ARBA" id="ARBA00023004"/>
    </source>
</evidence>
<evidence type="ECO:0008006" key="14">
    <source>
        <dbReference type="Google" id="ProtNLM"/>
    </source>
</evidence>
<keyword evidence="4 9" id="KW-0479">Metal-binding</keyword>
<evidence type="ECO:0000256" key="7">
    <source>
        <dbReference type="ARBA" id="ARBA00023026"/>
    </source>
</evidence>
<dbReference type="InterPro" id="IPR002402">
    <property type="entry name" value="Cyt_P450_E_grp-II"/>
</dbReference>
<organism evidence="12 13">
    <name type="scientific">Botrytis elliptica</name>
    <dbReference type="NCBI Taxonomy" id="278938"/>
    <lineage>
        <taxon>Eukaryota</taxon>
        <taxon>Fungi</taxon>
        <taxon>Dikarya</taxon>
        <taxon>Ascomycota</taxon>
        <taxon>Pezizomycotina</taxon>
        <taxon>Leotiomycetes</taxon>
        <taxon>Helotiales</taxon>
        <taxon>Sclerotiniaceae</taxon>
        <taxon>Botrytis</taxon>
    </lineage>
</organism>
<dbReference type="STRING" id="278938.A0A4Z1JT35"/>
<evidence type="ECO:0000256" key="1">
    <source>
        <dbReference type="ARBA" id="ARBA00001971"/>
    </source>
</evidence>
<keyword evidence="3 9" id="KW-0349">Heme</keyword>
<name>A0A4Z1JT35_9HELO</name>
<dbReference type="GO" id="GO:0020037">
    <property type="term" value="F:heme binding"/>
    <property type="evidence" value="ECO:0007669"/>
    <property type="project" value="InterPro"/>
</dbReference>
<evidence type="ECO:0000256" key="11">
    <source>
        <dbReference type="SAM" id="Phobius"/>
    </source>
</evidence>
<comment type="caution">
    <text evidence="12">The sequence shown here is derived from an EMBL/GenBank/DDBJ whole genome shotgun (WGS) entry which is preliminary data.</text>
</comment>
<proteinExistence type="inferred from homology"/>
<keyword evidence="5 10" id="KW-0560">Oxidoreductase</keyword>
<dbReference type="Gene3D" id="1.10.630.10">
    <property type="entry name" value="Cytochrome P450"/>
    <property type="match status" value="1"/>
</dbReference>
<comment type="cofactor">
    <cofactor evidence="1 9">
        <name>heme</name>
        <dbReference type="ChEBI" id="CHEBI:30413"/>
    </cofactor>
</comment>
<sequence length="511" mass="58629">MNTNHPSMMDHFSPSKSLTTSIFLILSTAFLLYTLIQKILLSNQRRKFAKQNHCLPPASYPHKDPFYGFDLFVSNILAARENKFIETNQKRFQTLGAYTYSFVFLGTNAINTIDAENIKTVLATGFKDFELPLRRKTAMMPIFGKGIFALDGTEWEHSRAMLRPNFVRSQVADLDIFERHIQKLIKRIPENGNTVDLSKLFFMLTIDSATEFLFGESTETLDETKVDSPGHRYSEAYDYVSLGKLATLFPNKRYQDSIKYVHSYVRTYVDKALALQISAPSQKSESTDQDRYIFLEQLAKSGYSASKIQAELLNILLAGRDTTASLLTLLFMILSREQKVLEKLRKEIMGLEGRAPTFEEIKDMKYLKWCINETMRLYPIVPTSSRVAIRDTVLPRGGGPDETSPVMVKKGTLVQYSSYGLHRRKDIYGEDADQFRPERWEKLRAGWEYIAFSGGPRICIGQQFALTEASYTTIRLLQTFSRMEARDQKPFTEWLTLTLSNKWGCQVGLFK</sequence>
<dbReference type="Proteomes" id="UP000297229">
    <property type="component" value="Unassembled WGS sequence"/>
</dbReference>
<dbReference type="GO" id="GO:0016712">
    <property type="term" value="F:oxidoreductase activity, acting on paired donors, with incorporation or reduction of molecular oxygen, reduced flavin or flavoprotein as one donor, and incorporation of one atom of oxygen"/>
    <property type="evidence" value="ECO:0007669"/>
    <property type="project" value="InterPro"/>
</dbReference>
<dbReference type="InterPro" id="IPR002974">
    <property type="entry name" value="Cyt_P450_E_CYP52_ascomycetes"/>
</dbReference>
<keyword evidence="11" id="KW-1133">Transmembrane helix</keyword>
<evidence type="ECO:0000256" key="8">
    <source>
        <dbReference type="ARBA" id="ARBA00023033"/>
    </source>
</evidence>
<feature type="transmembrane region" description="Helical" evidence="11">
    <location>
        <begin position="20"/>
        <end position="41"/>
    </location>
</feature>
<dbReference type="EMBL" id="PQXM01000454">
    <property type="protein sequence ID" value="TGO72423.1"/>
    <property type="molecule type" value="Genomic_DNA"/>
</dbReference>
<dbReference type="Pfam" id="PF00067">
    <property type="entry name" value="p450"/>
    <property type="match status" value="1"/>
</dbReference>
<dbReference type="PANTHER" id="PTHR24287:SF1">
    <property type="entry name" value="P450, PUTATIVE (EUROFUNG)-RELATED"/>
    <property type="match status" value="1"/>
</dbReference>
<keyword evidence="8 10" id="KW-0503">Monooxygenase</keyword>
<dbReference type="PANTHER" id="PTHR24287">
    <property type="entry name" value="P450, PUTATIVE (EUROFUNG)-RELATED"/>
    <property type="match status" value="1"/>
</dbReference>
<dbReference type="InterPro" id="IPR047146">
    <property type="entry name" value="Cyt_P450_E_CYP52_fungi"/>
</dbReference>
<evidence type="ECO:0000256" key="10">
    <source>
        <dbReference type="RuleBase" id="RU000461"/>
    </source>
</evidence>
<keyword evidence="6 9" id="KW-0408">Iron</keyword>
<evidence type="ECO:0000256" key="3">
    <source>
        <dbReference type="ARBA" id="ARBA00022617"/>
    </source>
</evidence>
<gene>
    <name evidence="12" type="ORF">BELL_0456g00040</name>
</gene>
<comment type="similarity">
    <text evidence="2 10">Belongs to the cytochrome P450 family.</text>
</comment>